<keyword evidence="2 7" id="KW-0540">Nuclease</keyword>
<comment type="function">
    <text evidence="7">Sequence-specific endonuclease that cleaves unmethylated GATC sequences. It is involved in DNA mismatch repair.</text>
</comment>
<dbReference type="InterPro" id="IPR011335">
    <property type="entry name" value="Restrct_endonuc-II-like"/>
</dbReference>
<evidence type="ECO:0000313" key="10">
    <source>
        <dbReference type="Proteomes" id="UP001589758"/>
    </source>
</evidence>
<reference evidence="9 10" key="1">
    <citation type="submission" date="2024-09" db="EMBL/GenBank/DDBJ databases">
        <authorList>
            <person name="Sun Q."/>
            <person name="Mori K."/>
        </authorList>
    </citation>
    <scope>NUCLEOTIDE SEQUENCE [LARGE SCALE GENOMIC DNA]</scope>
    <source>
        <strain evidence="9 10">CCM 8545</strain>
    </source>
</reference>
<keyword evidence="1 7" id="KW-0963">Cytoplasm</keyword>
<dbReference type="RefSeq" id="WP_385876252.1">
    <property type="nucleotide sequence ID" value="NZ_JBHLXE010000033.1"/>
</dbReference>
<evidence type="ECO:0000256" key="3">
    <source>
        <dbReference type="ARBA" id="ARBA00022759"/>
    </source>
</evidence>
<dbReference type="Gene3D" id="3.40.600.10">
    <property type="entry name" value="DNA mismatch repair MutH/Restriction endonuclease, type II"/>
    <property type="match status" value="1"/>
</dbReference>
<keyword evidence="3 7" id="KW-0255">Endonuclease</keyword>
<feature type="domain" description="DNA mismatch repair MutH/Type II restriction enzyme Sau3AI" evidence="8">
    <location>
        <begin position="54"/>
        <end position="152"/>
    </location>
</feature>
<comment type="similarity">
    <text evidence="7">Belongs to the MutH family.</text>
</comment>
<evidence type="ECO:0000256" key="2">
    <source>
        <dbReference type="ARBA" id="ARBA00022722"/>
    </source>
</evidence>
<dbReference type="HAMAP" id="MF_00759">
    <property type="entry name" value="MutH"/>
    <property type="match status" value="1"/>
</dbReference>
<organism evidence="9 10">
    <name type="scientific">Thorsellia kenyensis</name>
    <dbReference type="NCBI Taxonomy" id="1549888"/>
    <lineage>
        <taxon>Bacteria</taxon>
        <taxon>Pseudomonadati</taxon>
        <taxon>Pseudomonadota</taxon>
        <taxon>Gammaproteobacteria</taxon>
        <taxon>Enterobacterales</taxon>
        <taxon>Thorselliaceae</taxon>
        <taxon>Thorsellia</taxon>
    </lineage>
</organism>
<keyword evidence="4 7" id="KW-0227">DNA damage</keyword>
<sequence>MVISVPNSLNELLTRANYLSGYSISTVADAFNLSVPADLKRHKGWIGNFIEHVLGADAGSKAIQDFTELKIELKTIPVNDKYFPLETTFVSLAPLTGNVGVTWDTSHVRNKLQRVLWMPIQGNRDIPIKDRLIGKPILWEPSLQESITLKKDWEELTELITLGQFDKINAAIGEVLQLRPKGANRKSRTHAYDSSGKLINTLPLGFYLRTGFTGNILQKNKM</sequence>
<keyword evidence="6 7" id="KW-0234">DNA repair</keyword>
<dbReference type="GO" id="GO:0004519">
    <property type="term" value="F:endonuclease activity"/>
    <property type="evidence" value="ECO:0007669"/>
    <property type="project" value="UniProtKB-KW"/>
</dbReference>
<dbReference type="InterPro" id="IPR037057">
    <property type="entry name" value="DNA_rep_MutH/T2_RE_sf"/>
</dbReference>
<evidence type="ECO:0000256" key="4">
    <source>
        <dbReference type="ARBA" id="ARBA00022763"/>
    </source>
</evidence>
<keyword evidence="5 7" id="KW-0378">Hydrolase</keyword>
<proteinExistence type="inferred from homology"/>
<dbReference type="SUPFAM" id="SSF52980">
    <property type="entry name" value="Restriction endonuclease-like"/>
    <property type="match status" value="1"/>
</dbReference>
<dbReference type="CDD" id="cd00583">
    <property type="entry name" value="MutH-like"/>
    <property type="match status" value="1"/>
</dbReference>
<name>A0ABV6C832_9GAMM</name>
<keyword evidence="10" id="KW-1185">Reference proteome</keyword>
<evidence type="ECO:0000256" key="5">
    <source>
        <dbReference type="ARBA" id="ARBA00022801"/>
    </source>
</evidence>
<evidence type="ECO:0000256" key="7">
    <source>
        <dbReference type="HAMAP-Rule" id="MF_00759"/>
    </source>
</evidence>
<evidence type="ECO:0000256" key="1">
    <source>
        <dbReference type="ARBA" id="ARBA00022490"/>
    </source>
</evidence>
<dbReference type="NCBIfam" id="NF003458">
    <property type="entry name" value="PRK05070.1"/>
    <property type="match status" value="1"/>
</dbReference>
<dbReference type="InterPro" id="IPR004230">
    <property type="entry name" value="DNA_mismatch_repair_MutH"/>
</dbReference>
<dbReference type="Pfam" id="PF02976">
    <property type="entry name" value="MutH"/>
    <property type="match status" value="1"/>
</dbReference>
<dbReference type="InterPro" id="IPR011337">
    <property type="entry name" value="DNA_rep_MutH/RE_typeII_Sau3AI"/>
</dbReference>
<accession>A0ABV6C832</accession>
<evidence type="ECO:0000313" key="9">
    <source>
        <dbReference type="EMBL" id="MFC0179121.1"/>
    </source>
</evidence>
<dbReference type="NCBIfam" id="TIGR02248">
    <property type="entry name" value="mutH_TIGR"/>
    <property type="match status" value="1"/>
</dbReference>
<gene>
    <name evidence="7 9" type="primary">mutH</name>
    <name evidence="9" type="ORF">ACFFIT_03250</name>
</gene>
<dbReference type="SMART" id="SM00927">
    <property type="entry name" value="MutH"/>
    <property type="match status" value="1"/>
</dbReference>
<evidence type="ECO:0000259" key="8">
    <source>
        <dbReference type="SMART" id="SM00927"/>
    </source>
</evidence>
<evidence type="ECO:0000256" key="6">
    <source>
        <dbReference type="ARBA" id="ARBA00023204"/>
    </source>
</evidence>
<comment type="caution">
    <text evidence="9">The sequence shown here is derived from an EMBL/GenBank/DDBJ whole genome shotgun (WGS) entry which is preliminary data.</text>
</comment>
<dbReference type="EMBL" id="JBHLXE010000033">
    <property type="protein sequence ID" value="MFC0179121.1"/>
    <property type="molecule type" value="Genomic_DNA"/>
</dbReference>
<protein>
    <recommendedName>
        <fullName evidence="7">DNA mismatch repair protein MutH</fullName>
    </recommendedName>
    <alternativeName>
        <fullName evidence="7">Methyl-directed mismatch repair protein</fullName>
    </alternativeName>
</protein>
<dbReference type="Proteomes" id="UP001589758">
    <property type="component" value="Unassembled WGS sequence"/>
</dbReference>
<comment type="subcellular location">
    <subcellularLocation>
        <location evidence="7">Cytoplasm</location>
    </subcellularLocation>
</comment>